<evidence type="ECO:0000313" key="1">
    <source>
        <dbReference type="EMBL" id="MPN17148.1"/>
    </source>
</evidence>
<gene>
    <name evidence="1" type="ORF">SDC9_164498</name>
</gene>
<sequence>MLSQQEGADVLPAAGAVIPAGPPADLITDAVKRLLQRQGQPKVAFDLLKTAADDIKHILKLQPVAGQLIAHQQHVGDLVVAVMALAGR</sequence>
<dbReference type="EMBL" id="VSSQ01064195">
    <property type="protein sequence ID" value="MPN17148.1"/>
    <property type="molecule type" value="Genomic_DNA"/>
</dbReference>
<proteinExistence type="predicted"/>
<accession>A0A645FRR8</accession>
<name>A0A645FRR8_9ZZZZ</name>
<reference evidence="1" key="1">
    <citation type="submission" date="2019-08" db="EMBL/GenBank/DDBJ databases">
        <authorList>
            <person name="Kucharzyk K."/>
            <person name="Murdoch R.W."/>
            <person name="Higgins S."/>
            <person name="Loffler F."/>
        </authorList>
    </citation>
    <scope>NUCLEOTIDE SEQUENCE</scope>
</reference>
<comment type="caution">
    <text evidence="1">The sequence shown here is derived from an EMBL/GenBank/DDBJ whole genome shotgun (WGS) entry which is preliminary data.</text>
</comment>
<dbReference type="AlphaFoldDB" id="A0A645FRR8"/>
<protein>
    <submittedName>
        <fullName evidence="1">Uncharacterized protein</fullName>
    </submittedName>
</protein>
<organism evidence="1">
    <name type="scientific">bioreactor metagenome</name>
    <dbReference type="NCBI Taxonomy" id="1076179"/>
    <lineage>
        <taxon>unclassified sequences</taxon>
        <taxon>metagenomes</taxon>
        <taxon>ecological metagenomes</taxon>
    </lineage>
</organism>